<reference evidence="1" key="1">
    <citation type="journal article" date="2014" name="Int. J. Syst. Evol. Microbiol.">
        <title>Complete genome sequence of Corynebacterium casei LMG S-19264T (=DSM 44701T), isolated from a smear-ripened cheese.</title>
        <authorList>
            <consortium name="US DOE Joint Genome Institute (JGI-PGF)"/>
            <person name="Walter F."/>
            <person name="Albersmeier A."/>
            <person name="Kalinowski J."/>
            <person name="Ruckert C."/>
        </authorList>
    </citation>
    <scope>NUCLEOTIDE SEQUENCE</scope>
    <source>
        <strain evidence="1">CGMCC 1.10859</strain>
    </source>
</reference>
<accession>A0AAN5A2Z6</accession>
<dbReference type="Proteomes" id="UP000634647">
    <property type="component" value="Unassembled WGS sequence"/>
</dbReference>
<evidence type="ECO:0000313" key="2">
    <source>
        <dbReference type="Proteomes" id="UP000634647"/>
    </source>
</evidence>
<organism evidence="1 2">
    <name type="scientific">Allgaiera indica</name>
    <dbReference type="NCBI Taxonomy" id="765699"/>
    <lineage>
        <taxon>Bacteria</taxon>
        <taxon>Pseudomonadati</taxon>
        <taxon>Pseudomonadota</taxon>
        <taxon>Alphaproteobacteria</taxon>
        <taxon>Rhodobacterales</taxon>
        <taxon>Paracoccaceae</taxon>
        <taxon>Allgaiera</taxon>
    </lineage>
</organism>
<sequence>MSVSEFRGVAQRAKRLRDTQLAHRQVRPVPIPSSEDFDQAVEDFFRETSVLVNGLMSLVQGVACDLSEAAEVYAFYAKCFWTTVGKKSMAPCDAAEPGKVSGTELAPGNSA</sequence>
<proteinExistence type="predicted"/>
<name>A0AAN5A2Z6_9RHOB</name>
<comment type="caution">
    <text evidence="1">The sequence shown here is derived from an EMBL/GenBank/DDBJ whole genome shotgun (WGS) entry which is preliminary data.</text>
</comment>
<gene>
    <name evidence="1" type="ORF">GCM10008024_40050</name>
</gene>
<evidence type="ECO:0000313" key="1">
    <source>
        <dbReference type="EMBL" id="GHE06257.1"/>
    </source>
</evidence>
<protein>
    <submittedName>
        <fullName evidence="1">Uncharacterized protein</fullName>
    </submittedName>
</protein>
<reference evidence="1" key="2">
    <citation type="submission" date="2023-06" db="EMBL/GenBank/DDBJ databases">
        <authorList>
            <person name="Sun Q."/>
            <person name="Zhou Y."/>
        </authorList>
    </citation>
    <scope>NUCLEOTIDE SEQUENCE</scope>
    <source>
        <strain evidence="1">CGMCC 1.10859</strain>
    </source>
</reference>
<dbReference type="EMBL" id="BNAB01000035">
    <property type="protein sequence ID" value="GHE06257.1"/>
    <property type="molecule type" value="Genomic_DNA"/>
</dbReference>
<dbReference type="AlphaFoldDB" id="A0AAN5A2Z6"/>